<dbReference type="PRINTS" id="PR00368">
    <property type="entry name" value="FADPNR"/>
</dbReference>
<dbReference type="STRING" id="1319815.HMPREF0202_02651"/>
<dbReference type="GO" id="GO:0016491">
    <property type="term" value="F:oxidoreductase activity"/>
    <property type="evidence" value="ECO:0007669"/>
    <property type="project" value="UniProtKB-KW"/>
</dbReference>
<organism evidence="4 5">
    <name type="scientific">Cetobacterium somerae ATCC BAA-474</name>
    <dbReference type="NCBI Taxonomy" id="1319815"/>
    <lineage>
        <taxon>Bacteria</taxon>
        <taxon>Fusobacteriati</taxon>
        <taxon>Fusobacteriota</taxon>
        <taxon>Fusobacteriia</taxon>
        <taxon>Fusobacteriales</taxon>
        <taxon>Fusobacteriaceae</taxon>
        <taxon>Cetobacterium</taxon>
    </lineage>
</organism>
<dbReference type="InterPro" id="IPR036188">
    <property type="entry name" value="FAD/NAD-bd_sf"/>
</dbReference>
<evidence type="ECO:0000256" key="2">
    <source>
        <dbReference type="ARBA" id="ARBA00023002"/>
    </source>
</evidence>
<sequence length="311" mass="33718">MTNETKNFYDAIIIGGGPAGVSAAVYIASRGYKPVILEKEEIGGTVGKVSSVTHYLSVDNCETGDSFKNKLESQLKVYNIEVLKEDVIEIDLDNLLKKVSTKSGNIYLGKTIILANGTTPRKLGISGENELRGKGVCSNPWKEGKEYAGKDIFVVGGADGAIKEAIYLAQFAKELSIIHFEDSLGTIAEFKNKLEKLENVKLYLHSRLTKINGKEKIESLEITDEKTKEVKEIKCGGAGVFVYAGATPNTEKYNKLELENGFIKVNSQMKTNIDGVFAAGDICCKDIRQVATAVSDGTIAGINAANYLKTV</sequence>
<dbReference type="PATRIC" id="fig|1319815.3.peg.2538"/>
<dbReference type="PANTHER" id="PTHR48105">
    <property type="entry name" value="THIOREDOXIN REDUCTASE 1-RELATED-RELATED"/>
    <property type="match status" value="1"/>
</dbReference>
<dbReference type="InterPro" id="IPR050097">
    <property type="entry name" value="Ferredoxin-NADP_redctase_2"/>
</dbReference>
<dbReference type="PRINTS" id="PR00469">
    <property type="entry name" value="PNDRDTASEII"/>
</dbReference>
<feature type="domain" description="FAD/NAD(P)-binding" evidence="3">
    <location>
        <begin position="9"/>
        <end position="297"/>
    </location>
</feature>
<dbReference type="InterPro" id="IPR023753">
    <property type="entry name" value="FAD/NAD-binding_dom"/>
</dbReference>
<dbReference type="EMBL" id="AXZF01000144">
    <property type="protein sequence ID" value="ERT66303.1"/>
    <property type="molecule type" value="Genomic_DNA"/>
</dbReference>
<proteinExistence type="predicted"/>
<reference evidence="4 5" key="1">
    <citation type="submission" date="2013-08" db="EMBL/GenBank/DDBJ databases">
        <authorList>
            <person name="Weinstock G."/>
            <person name="Sodergren E."/>
            <person name="Wylie T."/>
            <person name="Fulton L."/>
            <person name="Fulton R."/>
            <person name="Fronick C."/>
            <person name="O'Laughlin M."/>
            <person name="Godfrey J."/>
            <person name="Miner T."/>
            <person name="Herter B."/>
            <person name="Appelbaum E."/>
            <person name="Cordes M."/>
            <person name="Lek S."/>
            <person name="Wollam A."/>
            <person name="Pepin K.H."/>
            <person name="Palsikar V.B."/>
            <person name="Mitreva M."/>
            <person name="Wilson R.K."/>
        </authorList>
    </citation>
    <scope>NUCLEOTIDE SEQUENCE [LARGE SCALE GENOMIC DNA]</scope>
    <source>
        <strain evidence="4 5">ATCC BAA-474</strain>
    </source>
</reference>
<evidence type="ECO:0000313" key="4">
    <source>
        <dbReference type="EMBL" id="ERT66303.1"/>
    </source>
</evidence>
<dbReference type="Gene3D" id="3.50.50.60">
    <property type="entry name" value="FAD/NAD(P)-binding domain"/>
    <property type="match status" value="2"/>
</dbReference>
<dbReference type="AlphaFoldDB" id="U7V6A9"/>
<name>U7V6A9_9FUSO</name>
<keyword evidence="1" id="KW-0285">Flavoprotein</keyword>
<gene>
    <name evidence="4" type="ORF">HMPREF0202_02651</name>
</gene>
<evidence type="ECO:0000256" key="1">
    <source>
        <dbReference type="ARBA" id="ARBA00022630"/>
    </source>
</evidence>
<comment type="caution">
    <text evidence="4">The sequence shown here is derived from an EMBL/GenBank/DDBJ whole genome shotgun (WGS) entry which is preliminary data.</text>
</comment>
<protein>
    <submittedName>
        <fullName evidence="4">Pyridine nucleotide-disulfide oxidoreductase</fullName>
    </submittedName>
</protein>
<dbReference type="HOGENOM" id="CLU_031864_5_3_0"/>
<dbReference type="eggNOG" id="COG0492">
    <property type="taxonomic scope" value="Bacteria"/>
</dbReference>
<evidence type="ECO:0000259" key="3">
    <source>
        <dbReference type="Pfam" id="PF07992"/>
    </source>
</evidence>
<dbReference type="RefSeq" id="WP_023052179.1">
    <property type="nucleotide sequence ID" value="NZ_CP173065.2"/>
</dbReference>
<dbReference type="Proteomes" id="UP000017081">
    <property type="component" value="Unassembled WGS sequence"/>
</dbReference>
<dbReference type="SUPFAM" id="SSF51905">
    <property type="entry name" value="FAD/NAD(P)-binding domain"/>
    <property type="match status" value="1"/>
</dbReference>
<evidence type="ECO:0000313" key="5">
    <source>
        <dbReference type="Proteomes" id="UP000017081"/>
    </source>
</evidence>
<accession>U7V6A9</accession>
<dbReference type="Pfam" id="PF07992">
    <property type="entry name" value="Pyr_redox_2"/>
    <property type="match status" value="1"/>
</dbReference>
<keyword evidence="5" id="KW-1185">Reference proteome</keyword>
<keyword evidence="2" id="KW-0560">Oxidoreductase</keyword>